<evidence type="ECO:0000256" key="7">
    <source>
        <dbReference type="SAM" id="MobiDB-lite"/>
    </source>
</evidence>
<comment type="caution">
    <text evidence="9">The sequence shown here is derived from an EMBL/GenBank/DDBJ whole genome shotgun (WGS) entry which is preliminary data.</text>
</comment>
<evidence type="ECO:0000313" key="10">
    <source>
        <dbReference type="Proteomes" id="UP001215151"/>
    </source>
</evidence>
<name>A0AAD7XCX7_9APHY</name>
<keyword evidence="4" id="KW-1133">Transmembrane helix</keyword>
<evidence type="ECO:0000256" key="6">
    <source>
        <dbReference type="RuleBase" id="RU362006"/>
    </source>
</evidence>
<feature type="compositionally biased region" description="Pro residues" evidence="7">
    <location>
        <begin position="256"/>
        <end position="266"/>
    </location>
</feature>
<evidence type="ECO:0000256" key="4">
    <source>
        <dbReference type="ARBA" id="ARBA00022989"/>
    </source>
</evidence>
<keyword evidence="10" id="KW-1185">Reference proteome</keyword>
<comment type="subcellular location">
    <subcellularLocation>
        <location evidence="1 6">Membrane</location>
        <topology evidence="1 6">Multi-pass membrane protein</topology>
    </subcellularLocation>
</comment>
<evidence type="ECO:0000313" key="9">
    <source>
        <dbReference type="EMBL" id="KAJ8488477.1"/>
    </source>
</evidence>
<keyword evidence="8" id="KW-0732">Signal</keyword>
<dbReference type="AlphaFoldDB" id="A0AAD7XCX7"/>
<dbReference type="PANTHER" id="PTHR12300:SF161">
    <property type="entry name" value="RECEPTOR EXPRESSION-ENHANCING PROTEIN"/>
    <property type="match status" value="1"/>
</dbReference>
<dbReference type="Proteomes" id="UP001215151">
    <property type="component" value="Unassembled WGS sequence"/>
</dbReference>
<evidence type="ECO:0000256" key="2">
    <source>
        <dbReference type="ARBA" id="ARBA00008573"/>
    </source>
</evidence>
<proteinExistence type="inferred from homology"/>
<sequence>MLMSMLSHLLSAWFAFLLPSYATWKALAHRPISEPDLERWGMYWAVVGAFVAVEYVSGWLLDWIPFYWEARTVFLLFLALPQTQGSTWVYTTYLQPFLLKNQADIDASIAAAQTNALVFVQSRLQVFWQTFWDLATRASANPAQARAPGQQQPSGSAAGASPVDLARSLWASYGSSLLGAFQQAARPATGAQPGTASAANANAASAPAAPAPAQSKPAASPYDVGSSSAVQVNQNAFSAEMVNGFSPAESATSLPPRFPEPEVPAA</sequence>
<keyword evidence="3" id="KW-0812">Transmembrane</keyword>
<organism evidence="9 10">
    <name type="scientific">Trametes cubensis</name>
    <dbReference type="NCBI Taxonomy" id="1111947"/>
    <lineage>
        <taxon>Eukaryota</taxon>
        <taxon>Fungi</taxon>
        <taxon>Dikarya</taxon>
        <taxon>Basidiomycota</taxon>
        <taxon>Agaricomycotina</taxon>
        <taxon>Agaricomycetes</taxon>
        <taxon>Polyporales</taxon>
        <taxon>Polyporaceae</taxon>
        <taxon>Trametes</taxon>
    </lineage>
</organism>
<feature type="signal peptide" evidence="8">
    <location>
        <begin position="1"/>
        <end position="28"/>
    </location>
</feature>
<gene>
    <name evidence="9" type="ORF">ONZ51_g3544</name>
</gene>
<dbReference type="EMBL" id="JAPEVG010000062">
    <property type="protein sequence ID" value="KAJ8488477.1"/>
    <property type="molecule type" value="Genomic_DNA"/>
</dbReference>
<dbReference type="GO" id="GO:0016020">
    <property type="term" value="C:membrane"/>
    <property type="evidence" value="ECO:0007669"/>
    <property type="project" value="UniProtKB-SubCell"/>
</dbReference>
<dbReference type="Pfam" id="PF03134">
    <property type="entry name" value="TB2_DP1_HVA22"/>
    <property type="match status" value="1"/>
</dbReference>
<evidence type="ECO:0000256" key="8">
    <source>
        <dbReference type="SAM" id="SignalP"/>
    </source>
</evidence>
<dbReference type="InterPro" id="IPR004345">
    <property type="entry name" value="TB2_DP1_HVA22"/>
</dbReference>
<evidence type="ECO:0000256" key="5">
    <source>
        <dbReference type="ARBA" id="ARBA00023136"/>
    </source>
</evidence>
<accession>A0AAD7XCX7</accession>
<evidence type="ECO:0000256" key="3">
    <source>
        <dbReference type="ARBA" id="ARBA00022692"/>
    </source>
</evidence>
<protein>
    <recommendedName>
        <fullName evidence="6">Protein YOP1</fullName>
    </recommendedName>
</protein>
<comment type="similarity">
    <text evidence="2 6">Belongs to the DP1 family.</text>
</comment>
<feature type="region of interest" description="Disordered" evidence="7">
    <location>
        <begin position="246"/>
        <end position="266"/>
    </location>
</feature>
<reference evidence="9" key="1">
    <citation type="submission" date="2022-11" db="EMBL/GenBank/DDBJ databases">
        <title>Genome Sequence of Cubamyces cubensis.</title>
        <authorList>
            <person name="Buettner E."/>
        </authorList>
    </citation>
    <scope>NUCLEOTIDE SEQUENCE</scope>
    <source>
        <strain evidence="9">MPL-01</strain>
    </source>
</reference>
<feature type="chain" id="PRO_5041948340" description="Protein YOP1" evidence="8">
    <location>
        <begin position="29"/>
        <end position="266"/>
    </location>
</feature>
<dbReference type="PANTHER" id="PTHR12300">
    <property type="entry name" value="HVA22-LIKE PROTEINS"/>
    <property type="match status" value="1"/>
</dbReference>
<feature type="region of interest" description="Disordered" evidence="7">
    <location>
        <begin position="189"/>
        <end position="227"/>
    </location>
</feature>
<keyword evidence="5" id="KW-0472">Membrane</keyword>
<feature type="compositionally biased region" description="Low complexity" evidence="7">
    <location>
        <begin position="190"/>
        <end position="221"/>
    </location>
</feature>
<evidence type="ECO:0000256" key="1">
    <source>
        <dbReference type="ARBA" id="ARBA00004141"/>
    </source>
</evidence>